<keyword evidence="4" id="KW-1185">Reference proteome</keyword>
<proteinExistence type="predicted"/>
<feature type="compositionally biased region" description="Low complexity" evidence="1">
    <location>
        <begin position="180"/>
        <end position="189"/>
    </location>
</feature>
<keyword evidence="2" id="KW-0812">Transmembrane</keyword>
<feature type="transmembrane region" description="Helical" evidence="2">
    <location>
        <begin position="123"/>
        <end position="139"/>
    </location>
</feature>
<organism evidence="3 4">
    <name type="scientific">Kribbella yunnanensis</name>
    <dbReference type="NCBI Taxonomy" id="190194"/>
    <lineage>
        <taxon>Bacteria</taxon>
        <taxon>Bacillati</taxon>
        <taxon>Actinomycetota</taxon>
        <taxon>Actinomycetes</taxon>
        <taxon>Propionibacteriales</taxon>
        <taxon>Kribbellaceae</taxon>
        <taxon>Kribbella</taxon>
    </lineage>
</organism>
<feature type="transmembrane region" description="Helical" evidence="2">
    <location>
        <begin position="47"/>
        <end position="64"/>
    </location>
</feature>
<feature type="transmembrane region" description="Helical" evidence="2">
    <location>
        <begin position="76"/>
        <end position="93"/>
    </location>
</feature>
<comment type="caution">
    <text evidence="3">The sequence shown here is derived from an EMBL/GenBank/DDBJ whole genome shotgun (WGS) entry which is preliminary data.</text>
</comment>
<dbReference type="Proteomes" id="UP001500280">
    <property type="component" value="Unassembled WGS sequence"/>
</dbReference>
<protein>
    <submittedName>
        <fullName evidence="3">Uncharacterized protein</fullName>
    </submittedName>
</protein>
<keyword evidence="2" id="KW-0472">Membrane</keyword>
<evidence type="ECO:0000256" key="1">
    <source>
        <dbReference type="SAM" id="MobiDB-lite"/>
    </source>
</evidence>
<reference evidence="3 4" key="1">
    <citation type="journal article" date="2019" name="Int. J. Syst. Evol. Microbiol.">
        <title>The Global Catalogue of Microorganisms (GCM) 10K type strain sequencing project: providing services to taxonomists for standard genome sequencing and annotation.</title>
        <authorList>
            <consortium name="The Broad Institute Genomics Platform"/>
            <consortium name="The Broad Institute Genome Sequencing Center for Infectious Disease"/>
            <person name="Wu L."/>
            <person name="Ma J."/>
        </authorList>
    </citation>
    <scope>NUCLEOTIDE SEQUENCE [LARGE SCALE GENOMIC DNA]</scope>
    <source>
        <strain evidence="3 4">JCM 14307</strain>
    </source>
</reference>
<dbReference type="EMBL" id="BAAANF010000019">
    <property type="protein sequence ID" value="GAA1703337.1"/>
    <property type="molecule type" value="Genomic_DNA"/>
</dbReference>
<name>A0ABN2IE24_9ACTN</name>
<evidence type="ECO:0000256" key="2">
    <source>
        <dbReference type="SAM" id="Phobius"/>
    </source>
</evidence>
<feature type="transmembrane region" description="Helical" evidence="2">
    <location>
        <begin position="21"/>
        <end position="41"/>
    </location>
</feature>
<accession>A0ABN2IE24</accession>
<evidence type="ECO:0000313" key="3">
    <source>
        <dbReference type="EMBL" id="GAA1703337.1"/>
    </source>
</evidence>
<feature type="transmembrane region" description="Helical" evidence="2">
    <location>
        <begin position="151"/>
        <end position="171"/>
    </location>
</feature>
<evidence type="ECO:0000313" key="4">
    <source>
        <dbReference type="Proteomes" id="UP001500280"/>
    </source>
</evidence>
<keyword evidence="2" id="KW-1133">Transmembrane helix</keyword>
<sequence>MDFPEGVPESDSEVEDSMQRSTLLCGALLAVVAGLLCLVGEALGLDTQHVALVGGALGGVVGLVQERTPAQRATGFLIGLFVAWLGFAVRALYLPDSASGRAVAAVVVVAVCVAFTAGSGNRLPLWTLLIGAAAMVAVYEESYTADSPAFLAQSPSAATGVLLAAGIGFLATSLQWPGRAPAAAQTEAPPADDEPASSEEAPTREFATTEGERP</sequence>
<feature type="transmembrane region" description="Helical" evidence="2">
    <location>
        <begin position="99"/>
        <end position="116"/>
    </location>
</feature>
<feature type="region of interest" description="Disordered" evidence="1">
    <location>
        <begin position="180"/>
        <end position="214"/>
    </location>
</feature>
<gene>
    <name evidence="3" type="ORF">GCM10009745_58470</name>
</gene>